<gene>
    <name evidence="19" type="ORF">ATO7_13408</name>
</gene>
<evidence type="ECO:0000256" key="3">
    <source>
        <dbReference type="ARBA" id="ARBA00005042"/>
    </source>
</evidence>
<protein>
    <recommendedName>
        <fullName evidence="6 16">CDP-diacylglycerol--glycerol-3-phosphate 3-phosphatidyltransferase</fullName>
        <ecNumber evidence="5 16">2.7.8.5</ecNumber>
    </recommendedName>
</protein>
<comment type="similarity">
    <text evidence="4 17">Belongs to the CDP-alcohol phosphatidyltransferase class-I family.</text>
</comment>
<evidence type="ECO:0000256" key="11">
    <source>
        <dbReference type="ARBA" id="ARBA00023098"/>
    </source>
</evidence>
<evidence type="ECO:0000256" key="10">
    <source>
        <dbReference type="ARBA" id="ARBA00022989"/>
    </source>
</evidence>
<evidence type="ECO:0000256" key="2">
    <source>
        <dbReference type="ARBA" id="ARBA00004141"/>
    </source>
</evidence>
<dbReference type="RefSeq" id="WP_206044927.1">
    <property type="nucleotide sequence ID" value="NZ_AQQV01000003.1"/>
</dbReference>
<reference evidence="19 20" key="1">
    <citation type="submission" date="2013-04" db="EMBL/GenBank/DDBJ databases">
        <title>Oceanococcus atlanticus 22II-S10r2 Genome Sequencing.</title>
        <authorList>
            <person name="Lai Q."/>
            <person name="Li G."/>
            <person name="Shao Z."/>
        </authorList>
    </citation>
    <scope>NUCLEOTIDE SEQUENCE [LARGE SCALE GENOMIC DNA]</scope>
    <source>
        <strain evidence="19 20">22II-S10r2</strain>
    </source>
</reference>
<comment type="pathway">
    <text evidence="3">Phospholipid metabolism; phosphatidylglycerol biosynthesis; phosphatidylglycerol from CDP-diacylglycerol: step 1/2.</text>
</comment>
<sequence>MRLTLPTQLTLLRVLAIPLLVLVYYLDFQHNTIVAAIIFILAAITDWLDGYLARRLNAMSNFGAFLDPVADKLIVATALVVLLQNDPGVAMLLPVAVIIGREITISALREWMAELGQRASVAVRGIGKLKTGTQMTAISMLLWEESTFNLPVYDLGYALLLIASVLTLWSMAVYLRAAWPLLSQAD</sequence>
<dbReference type="InterPro" id="IPR043130">
    <property type="entry name" value="CDP-OH_PTrfase_TM_dom"/>
</dbReference>
<dbReference type="Pfam" id="PF01066">
    <property type="entry name" value="CDP-OH_P_transf"/>
    <property type="match status" value="1"/>
</dbReference>
<keyword evidence="14" id="KW-1208">Phospholipid metabolism</keyword>
<comment type="caution">
    <text evidence="19">The sequence shown here is derived from an EMBL/GenBank/DDBJ whole genome shotgun (WGS) entry which is preliminary data.</text>
</comment>
<comment type="cofactor">
    <cofactor evidence="1">
        <name>Mn(2+)</name>
        <dbReference type="ChEBI" id="CHEBI:29035"/>
    </cofactor>
</comment>
<dbReference type="InterPro" id="IPR050324">
    <property type="entry name" value="CDP-alcohol_PTase-I"/>
</dbReference>
<evidence type="ECO:0000256" key="1">
    <source>
        <dbReference type="ARBA" id="ARBA00001936"/>
    </source>
</evidence>
<evidence type="ECO:0000256" key="4">
    <source>
        <dbReference type="ARBA" id="ARBA00010441"/>
    </source>
</evidence>
<dbReference type="EMBL" id="AQQV01000003">
    <property type="protein sequence ID" value="ORE86297.1"/>
    <property type="molecule type" value="Genomic_DNA"/>
</dbReference>
<feature type="transmembrane region" description="Helical" evidence="18">
    <location>
        <begin position="155"/>
        <end position="175"/>
    </location>
</feature>
<keyword evidence="11" id="KW-0443">Lipid metabolism</keyword>
<dbReference type="GO" id="GO:0046474">
    <property type="term" value="P:glycerophospholipid biosynthetic process"/>
    <property type="evidence" value="ECO:0007669"/>
    <property type="project" value="TreeGrafter"/>
</dbReference>
<feature type="transmembrane region" description="Helical" evidence="18">
    <location>
        <begin position="32"/>
        <end position="52"/>
    </location>
</feature>
<organism evidence="19 20">
    <name type="scientific">Oceanococcus atlanticus</name>
    <dbReference type="NCBI Taxonomy" id="1317117"/>
    <lineage>
        <taxon>Bacteria</taxon>
        <taxon>Pseudomonadati</taxon>
        <taxon>Pseudomonadota</taxon>
        <taxon>Gammaproteobacteria</taxon>
        <taxon>Chromatiales</taxon>
        <taxon>Oceanococcaceae</taxon>
        <taxon>Oceanococcus</taxon>
    </lineage>
</organism>
<dbReference type="InterPro" id="IPR048254">
    <property type="entry name" value="CDP_ALCOHOL_P_TRANSF_CS"/>
</dbReference>
<name>A0A1Y1SCC2_9GAMM</name>
<dbReference type="Proteomes" id="UP000192342">
    <property type="component" value="Unassembled WGS sequence"/>
</dbReference>
<dbReference type="InterPro" id="IPR004570">
    <property type="entry name" value="Phosphatidylglycerol_P_synth"/>
</dbReference>
<evidence type="ECO:0000256" key="9">
    <source>
        <dbReference type="ARBA" id="ARBA00022692"/>
    </source>
</evidence>
<keyword evidence="20" id="KW-1185">Reference proteome</keyword>
<dbReference type="PIRSF" id="PIRSF000847">
    <property type="entry name" value="Phos_ph_gly_syn"/>
    <property type="match status" value="1"/>
</dbReference>
<dbReference type="GO" id="GO:0050793">
    <property type="term" value="P:regulation of developmental process"/>
    <property type="evidence" value="ECO:0007669"/>
    <property type="project" value="UniProtKB-ARBA"/>
</dbReference>
<comment type="subcellular location">
    <subcellularLocation>
        <location evidence="2">Membrane</location>
        <topology evidence="2">Multi-pass membrane protein</topology>
    </subcellularLocation>
</comment>
<evidence type="ECO:0000256" key="15">
    <source>
        <dbReference type="ARBA" id="ARBA00048586"/>
    </source>
</evidence>
<keyword evidence="9 18" id="KW-0812">Transmembrane</keyword>
<keyword evidence="13" id="KW-0594">Phospholipid biosynthesis</keyword>
<dbReference type="PANTHER" id="PTHR14269">
    <property type="entry name" value="CDP-DIACYLGLYCEROL--GLYCEROL-3-PHOSPHATE 3-PHOSPHATIDYLTRANSFERASE-RELATED"/>
    <property type="match status" value="1"/>
</dbReference>
<dbReference type="GO" id="GO:0008444">
    <property type="term" value="F:CDP-diacylglycerol-glycerol-3-phosphate 3-phosphatidyltransferase activity"/>
    <property type="evidence" value="ECO:0007669"/>
    <property type="project" value="UniProtKB-UniRule"/>
</dbReference>
<keyword evidence="12 18" id="KW-0472">Membrane</keyword>
<dbReference type="Gene3D" id="1.20.120.1760">
    <property type="match status" value="1"/>
</dbReference>
<evidence type="ECO:0000256" key="12">
    <source>
        <dbReference type="ARBA" id="ARBA00023136"/>
    </source>
</evidence>
<dbReference type="NCBIfam" id="TIGR00560">
    <property type="entry name" value="pgsA"/>
    <property type="match status" value="1"/>
</dbReference>
<evidence type="ECO:0000256" key="7">
    <source>
        <dbReference type="ARBA" id="ARBA00022516"/>
    </source>
</evidence>
<keyword evidence="10 18" id="KW-1133">Transmembrane helix</keyword>
<accession>A0A1Y1SCC2</accession>
<dbReference type="PROSITE" id="PS00379">
    <property type="entry name" value="CDP_ALCOHOL_P_TRANSF"/>
    <property type="match status" value="1"/>
</dbReference>
<keyword evidence="8 17" id="KW-0808">Transferase</keyword>
<dbReference type="EC" id="2.7.8.5" evidence="5 16"/>
<evidence type="ECO:0000256" key="8">
    <source>
        <dbReference type="ARBA" id="ARBA00022679"/>
    </source>
</evidence>
<evidence type="ECO:0000256" key="13">
    <source>
        <dbReference type="ARBA" id="ARBA00023209"/>
    </source>
</evidence>
<comment type="catalytic activity">
    <reaction evidence="15">
        <text>a CDP-1,2-diacyl-sn-glycerol + sn-glycerol 3-phosphate = a 1,2-diacyl-sn-glycero-3-phospho-(1'-sn-glycero-3'-phosphate) + CMP + H(+)</text>
        <dbReference type="Rhea" id="RHEA:12593"/>
        <dbReference type="ChEBI" id="CHEBI:15378"/>
        <dbReference type="ChEBI" id="CHEBI:57597"/>
        <dbReference type="ChEBI" id="CHEBI:58332"/>
        <dbReference type="ChEBI" id="CHEBI:60110"/>
        <dbReference type="ChEBI" id="CHEBI:60377"/>
        <dbReference type="EC" id="2.7.8.5"/>
    </reaction>
</comment>
<evidence type="ECO:0000256" key="17">
    <source>
        <dbReference type="RuleBase" id="RU003750"/>
    </source>
</evidence>
<dbReference type="GO" id="GO:0005737">
    <property type="term" value="C:cytoplasm"/>
    <property type="evidence" value="ECO:0007669"/>
    <property type="project" value="UniProtKB-ARBA"/>
</dbReference>
<proteinExistence type="inferred from homology"/>
<dbReference type="PANTHER" id="PTHR14269:SF62">
    <property type="entry name" value="CDP-DIACYLGLYCEROL--GLYCEROL-3-PHOSPHATE 3-PHOSPHATIDYLTRANSFERASE 1, CHLOROPLASTIC"/>
    <property type="match status" value="1"/>
</dbReference>
<evidence type="ECO:0000256" key="18">
    <source>
        <dbReference type="SAM" id="Phobius"/>
    </source>
</evidence>
<evidence type="ECO:0000256" key="6">
    <source>
        <dbReference type="ARBA" id="ARBA00014944"/>
    </source>
</evidence>
<evidence type="ECO:0000313" key="20">
    <source>
        <dbReference type="Proteomes" id="UP000192342"/>
    </source>
</evidence>
<evidence type="ECO:0000313" key="19">
    <source>
        <dbReference type="EMBL" id="ORE86297.1"/>
    </source>
</evidence>
<evidence type="ECO:0000256" key="14">
    <source>
        <dbReference type="ARBA" id="ARBA00023264"/>
    </source>
</evidence>
<keyword evidence="7" id="KW-0444">Lipid biosynthesis</keyword>
<dbReference type="AlphaFoldDB" id="A0A1Y1SCC2"/>
<dbReference type="GO" id="GO:0005886">
    <property type="term" value="C:plasma membrane"/>
    <property type="evidence" value="ECO:0007669"/>
    <property type="project" value="TreeGrafter"/>
</dbReference>
<dbReference type="FunFam" id="1.20.120.1760:FF:000008">
    <property type="entry name" value="CDP-diacylglycerol--glycerol-3-phosphate 3-phosphatidyltransferase 2"/>
    <property type="match status" value="1"/>
</dbReference>
<dbReference type="STRING" id="1317117.ATO7_13408"/>
<evidence type="ECO:0000256" key="5">
    <source>
        <dbReference type="ARBA" id="ARBA00013170"/>
    </source>
</evidence>
<dbReference type="GO" id="GO:0036094">
    <property type="term" value="F:small molecule binding"/>
    <property type="evidence" value="ECO:0007669"/>
    <property type="project" value="UniProtKB-ARBA"/>
</dbReference>
<evidence type="ECO:0000256" key="16">
    <source>
        <dbReference type="NCBIfam" id="TIGR00560"/>
    </source>
</evidence>
<dbReference type="InterPro" id="IPR000462">
    <property type="entry name" value="CDP-OH_P_trans"/>
</dbReference>